<protein>
    <submittedName>
        <fullName evidence="2">Uncharacterized protein</fullName>
    </submittedName>
</protein>
<evidence type="ECO:0000256" key="1">
    <source>
        <dbReference type="SAM" id="MobiDB-lite"/>
    </source>
</evidence>
<gene>
    <name evidence="2" type="ORF">M2350_003534</name>
</gene>
<proteinExistence type="predicted"/>
<comment type="caution">
    <text evidence="2">The sequence shown here is derived from an EMBL/GenBank/DDBJ whole genome shotgun (WGS) entry which is preliminary data.</text>
</comment>
<keyword evidence="3" id="KW-1185">Reference proteome</keyword>
<accession>A0ABT2ESZ4</accession>
<dbReference type="EMBL" id="JANUCP010000009">
    <property type="protein sequence ID" value="MCS3921093.1"/>
    <property type="molecule type" value="Genomic_DNA"/>
</dbReference>
<feature type="compositionally biased region" description="Basic and acidic residues" evidence="1">
    <location>
        <begin position="42"/>
        <end position="52"/>
    </location>
</feature>
<feature type="region of interest" description="Disordered" evidence="1">
    <location>
        <begin position="33"/>
        <end position="57"/>
    </location>
</feature>
<organism evidence="2 3">
    <name type="scientific">Candidatus Fervidibacter sacchari</name>
    <dbReference type="NCBI Taxonomy" id="1448929"/>
    <lineage>
        <taxon>Bacteria</taxon>
        <taxon>Candidatus Fervidibacterota</taxon>
        <taxon>Candidatus Fervidibacter</taxon>
    </lineage>
</organism>
<evidence type="ECO:0000313" key="3">
    <source>
        <dbReference type="Proteomes" id="UP001204798"/>
    </source>
</evidence>
<reference evidence="2 3" key="1">
    <citation type="submission" date="2022-08" db="EMBL/GenBank/DDBJ databases">
        <title>Bacterial and archaeal communities from various locations to study Microbial Dark Matter (Phase II).</title>
        <authorList>
            <person name="Stepanauskas R."/>
        </authorList>
    </citation>
    <scope>NUCLEOTIDE SEQUENCE [LARGE SCALE GENOMIC DNA]</scope>
    <source>
        <strain evidence="2 3">PD1</strain>
    </source>
</reference>
<dbReference type="Proteomes" id="UP001204798">
    <property type="component" value="Unassembled WGS sequence"/>
</dbReference>
<evidence type="ECO:0000313" key="2">
    <source>
        <dbReference type="EMBL" id="MCS3921093.1"/>
    </source>
</evidence>
<name>A0ABT2ESZ4_9BACT</name>
<dbReference type="RefSeq" id="WP_259101910.1">
    <property type="nucleotide sequence ID" value="NZ_CP130454.1"/>
</dbReference>
<sequence>MAIAVKKRFESQVALQIISCGLRSNFSFIHRHASRVPSRQQKGQESEDDSNRFESQPAINNAIANVNAIKT</sequence>